<dbReference type="SMART" id="SM00220">
    <property type="entry name" value="S_TKc"/>
    <property type="match status" value="1"/>
</dbReference>
<dbReference type="EMBL" id="ML211808">
    <property type="protein sequence ID" value="TFK80277.1"/>
    <property type="molecule type" value="Genomic_DNA"/>
</dbReference>
<dbReference type="AlphaFoldDB" id="A0A5C3NUN8"/>
<sequence length="456" mass="52448">MTHSQAGIADIKMQNCKLARKMNGSDRIDLSDETDVPPEASAGWNMPGGLPLEDVNSFFKGEDDFPSWSDMRLFWIAYRDWLAARGFDLLLLHKHPLLAEEIWCPPPVTSPAPPPYAERCTDDATGSRPPIPYLKCAPAQDRHGRDVTIKLVNTYTHEYRIYQDLLRCEELFLVNFQGVLPPVAILDTPYRFSFVVMPTWGEYNPLDTFETVGQVVKFMHCTLQGLSFLHSRRVAHRDIDEHNIMSNTYSLWGYGPAFGTTLAHHRRTSRVLYCLFDFNLSVQFAQDRPLHVCRLIADPSTMSGTPYGPLDVSLGVYDYDPFAYDVACLGNMFRAQFAPMAGSIPEFAPLFDKMTTHVIHDRFTASEALAYFNQAVSRLPDHTLQSQIVPDIDSDWEWDYEEKAKRYWSFIPFELAATWAEYRTPPSSLETRFLRYIFGYRVGRYLLRYVRRTLRA</sequence>
<dbReference type="Gene3D" id="1.10.510.10">
    <property type="entry name" value="Transferase(Phosphotransferase) domain 1"/>
    <property type="match status" value="1"/>
</dbReference>
<reference evidence="3 4" key="1">
    <citation type="journal article" date="2019" name="Nat. Ecol. Evol.">
        <title>Megaphylogeny resolves global patterns of mushroom evolution.</title>
        <authorList>
            <person name="Varga T."/>
            <person name="Krizsan K."/>
            <person name="Foldi C."/>
            <person name="Dima B."/>
            <person name="Sanchez-Garcia M."/>
            <person name="Sanchez-Ramirez S."/>
            <person name="Szollosi G.J."/>
            <person name="Szarkandi J.G."/>
            <person name="Papp V."/>
            <person name="Albert L."/>
            <person name="Andreopoulos W."/>
            <person name="Angelini C."/>
            <person name="Antonin V."/>
            <person name="Barry K.W."/>
            <person name="Bougher N.L."/>
            <person name="Buchanan P."/>
            <person name="Buyck B."/>
            <person name="Bense V."/>
            <person name="Catcheside P."/>
            <person name="Chovatia M."/>
            <person name="Cooper J."/>
            <person name="Damon W."/>
            <person name="Desjardin D."/>
            <person name="Finy P."/>
            <person name="Geml J."/>
            <person name="Haridas S."/>
            <person name="Hughes K."/>
            <person name="Justo A."/>
            <person name="Karasinski D."/>
            <person name="Kautmanova I."/>
            <person name="Kiss B."/>
            <person name="Kocsube S."/>
            <person name="Kotiranta H."/>
            <person name="LaButti K.M."/>
            <person name="Lechner B.E."/>
            <person name="Liimatainen K."/>
            <person name="Lipzen A."/>
            <person name="Lukacs Z."/>
            <person name="Mihaltcheva S."/>
            <person name="Morgado L.N."/>
            <person name="Niskanen T."/>
            <person name="Noordeloos M.E."/>
            <person name="Ohm R.A."/>
            <person name="Ortiz-Santana B."/>
            <person name="Ovrebo C."/>
            <person name="Racz N."/>
            <person name="Riley R."/>
            <person name="Savchenko A."/>
            <person name="Shiryaev A."/>
            <person name="Soop K."/>
            <person name="Spirin V."/>
            <person name="Szebenyi C."/>
            <person name="Tomsovsky M."/>
            <person name="Tulloss R.E."/>
            <person name="Uehling J."/>
            <person name="Grigoriev I.V."/>
            <person name="Vagvolgyi C."/>
            <person name="Papp T."/>
            <person name="Martin F.M."/>
            <person name="Miettinen O."/>
            <person name="Hibbett D.S."/>
            <person name="Nagy L.G."/>
        </authorList>
    </citation>
    <scope>NUCLEOTIDE SEQUENCE [LARGE SCALE GENOMIC DNA]</scope>
    <source>
        <strain evidence="3 4">HHB13444</strain>
    </source>
</reference>
<proteinExistence type="predicted"/>
<dbReference type="GO" id="GO:0005524">
    <property type="term" value="F:ATP binding"/>
    <property type="evidence" value="ECO:0007669"/>
    <property type="project" value="InterPro"/>
</dbReference>
<accession>A0A5C3NUN8</accession>
<feature type="region of interest" description="Disordered" evidence="1">
    <location>
        <begin position="27"/>
        <end position="46"/>
    </location>
</feature>
<dbReference type="SUPFAM" id="SSF56112">
    <property type="entry name" value="Protein kinase-like (PK-like)"/>
    <property type="match status" value="1"/>
</dbReference>
<dbReference type="GO" id="GO:0004672">
    <property type="term" value="F:protein kinase activity"/>
    <property type="evidence" value="ECO:0007669"/>
    <property type="project" value="InterPro"/>
</dbReference>
<keyword evidence="4" id="KW-1185">Reference proteome</keyword>
<dbReference type="InterPro" id="IPR011009">
    <property type="entry name" value="Kinase-like_dom_sf"/>
</dbReference>
<evidence type="ECO:0000313" key="3">
    <source>
        <dbReference type="EMBL" id="TFK80277.1"/>
    </source>
</evidence>
<dbReference type="InterPro" id="IPR000719">
    <property type="entry name" value="Prot_kinase_dom"/>
</dbReference>
<organism evidence="3 4">
    <name type="scientific">Polyporus arcularius HHB13444</name>
    <dbReference type="NCBI Taxonomy" id="1314778"/>
    <lineage>
        <taxon>Eukaryota</taxon>
        <taxon>Fungi</taxon>
        <taxon>Dikarya</taxon>
        <taxon>Basidiomycota</taxon>
        <taxon>Agaricomycotina</taxon>
        <taxon>Agaricomycetes</taxon>
        <taxon>Polyporales</taxon>
        <taxon>Polyporaceae</taxon>
        <taxon>Polyporus</taxon>
    </lineage>
</organism>
<evidence type="ECO:0000259" key="2">
    <source>
        <dbReference type="SMART" id="SM00220"/>
    </source>
</evidence>
<evidence type="ECO:0000313" key="4">
    <source>
        <dbReference type="Proteomes" id="UP000308197"/>
    </source>
</evidence>
<protein>
    <recommendedName>
        <fullName evidence="2">Protein kinase domain-containing protein</fullName>
    </recommendedName>
</protein>
<dbReference type="InParanoid" id="A0A5C3NUN8"/>
<dbReference type="STRING" id="1314778.A0A5C3NUN8"/>
<dbReference type="Proteomes" id="UP000308197">
    <property type="component" value="Unassembled WGS sequence"/>
</dbReference>
<name>A0A5C3NUN8_9APHY</name>
<gene>
    <name evidence="3" type="ORF">K466DRAFT_656637</name>
</gene>
<evidence type="ECO:0000256" key="1">
    <source>
        <dbReference type="SAM" id="MobiDB-lite"/>
    </source>
</evidence>
<feature type="domain" description="Protein kinase" evidence="2">
    <location>
        <begin position="133"/>
        <end position="372"/>
    </location>
</feature>